<evidence type="ECO:0000313" key="3">
    <source>
        <dbReference type="Proteomes" id="UP000663421"/>
    </source>
</evidence>
<feature type="region of interest" description="Disordered" evidence="1">
    <location>
        <begin position="1"/>
        <end position="41"/>
    </location>
</feature>
<dbReference type="InterPro" id="IPR009593">
    <property type="entry name" value="DUF1203"/>
</dbReference>
<name>A0ABX6WLE6_STRMQ</name>
<accession>A0ABX6WLE6</accession>
<protein>
    <submittedName>
        <fullName evidence="2">DUF1203 domain-containing protein</fullName>
    </submittedName>
</protein>
<gene>
    <name evidence="2" type="ORF">I1A49_35390</name>
</gene>
<proteinExistence type="predicted"/>
<organism evidence="2 3">
    <name type="scientific">Streptomyces malaysiensis</name>
    <dbReference type="NCBI Taxonomy" id="92644"/>
    <lineage>
        <taxon>Bacteria</taxon>
        <taxon>Bacillati</taxon>
        <taxon>Actinomycetota</taxon>
        <taxon>Actinomycetes</taxon>
        <taxon>Kitasatosporales</taxon>
        <taxon>Streptomycetaceae</taxon>
        <taxon>Streptomyces</taxon>
        <taxon>Streptomyces violaceusniger group</taxon>
    </lineage>
</organism>
<keyword evidence="3" id="KW-1185">Reference proteome</keyword>
<dbReference type="EMBL" id="CP065050">
    <property type="protein sequence ID" value="QPI62109.1"/>
    <property type="molecule type" value="Genomic_DNA"/>
</dbReference>
<dbReference type="Proteomes" id="UP000663421">
    <property type="component" value="Chromosome"/>
</dbReference>
<evidence type="ECO:0000313" key="2">
    <source>
        <dbReference type="EMBL" id="QPI62109.1"/>
    </source>
</evidence>
<reference evidence="2 3" key="1">
    <citation type="submission" date="2020-11" db="EMBL/GenBank/DDBJ databases">
        <title>Complete genome sequence unveiled secondary metabolic potentials in Streptomyces solisilvae HNM0141.</title>
        <authorList>
            <person name="Huang X."/>
        </authorList>
    </citation>
    <scope>NUCLEOTIDE SEQUENCE [LARGE SCALE GENOMIC DNA]</scope>
    <source>
        <strain evidence="2 3">HNM0141</strain>
    </source>
</reference>
<dbReference type="Pfam" id="PF06718">
    <property type="entry name" value="DUF1203"/>
    <property type="match status" value="1"/>
</dbReference>
<sequence length="205" mass="22462">MFRPESDGAPSPCQVHPRLSAPSESRQRSVHPPASLERMSENHGEIYEMRAIAPEALKLLRTTDDAGHPPRLVVDDEEGGSPLRCCLGRSRPYETIALVSYAPLRRWARETGAGPGPYDEVGPVFIHPEECDGWTGPGIADGIRGRRRVLRAYSAEGNILGGRLLDDGGPTIEEGLAEWYADPRVAAVHVRAVEFGCFLAETRRV</sequence>
<evidence type="ECO:0000256" key="1">
    <source>
        <dbReference type="SAM" id="MobiDB-lite"/>
    </source>
</evidence>